<feature type="compositionally biased region" description="Polar residues" evidence="1">
    <location>
        <begin position="934"/>
        <end position="949"/>
    </location>
</feature>
<gene>
    <name evidence="3" type="ORF">QTG54_000478</name>
</gene>
<accession>A0AAD8YKZ9</accession>
<keyword evidence="4" id="KW-1185">Reference proteome</keyword>
<feature type="region of interest" description="Disordered" evidence="1">
    <location>
        <begin position="597"/>
        <end position="659"/>
    </location>
</feature>
<evidence type="ECO:0000313" key="4">
    <source>
        <dbReference type="Proteomes" id="UP001224775"/>
    </source>
</evidence>
<feature type="compositionally biased region" description="Basic residues" evidence="1">
    <location>
        <begin position="30"/>
        <end position="48"/>
    </location>
</feature>
<feature type="region of interest" description="Disordered" evidence="1">
    <location>
        <begin position="15"/>
        <end position="52"/>
    </location>
</feature>
<feature type="non-terminal residue" evidence="3">
    <location>
        <position position="1"/>
    </location>
</feature>
<reference evidence="3" key="1">
    <citation type="submission" date="2023-06" db="EMBL/GenBank/DDBJ databases">
        <title>Survivors Of The Sea: Transcriptome response of Skeletonema marinoi to long-term dormancy.</title>
        <authorList>
            <person name="Pinder M.I.M."/>
            <person name="Kourtchenko O."/>
            <person name="Robertson E.K."/>
            <person name="Larsson T."/>
            <person name="Maumus F."/>
            <person name="Osuna-Cruz C.M."/>
            <person name="Vancaester E."/>
            <person name="Stenow R."/>
            <person name="Vandepoele K."/>
            <person name="Ploug H."/>
            <person name="Bruchert V."/>
            <person name="Godhe A."/>
            <person name="Topel M."/>
        </authorList>
    </citation>
    <scope>NUCLEOTIDE SEQUENCE</scope>
    <source>
        <strain evidence="3">R05AC</strain>
    </source>
</reference>
<feature type="compositionally biased region" description="Low complexity" evidence="1">
    <location>
        <begin position="613"/>
        <end position="627"/>
    </location>
</feature>
<organism evidence="3 4">
    <name type="scientific">Skeletonema marinoi</name>
    <dbReference type="NCBI Taxonomy" id="267567"/>
    <lineage>
        <taxon>Eukaryota</taxon>
        <taxon>Sar</taxon>
        <taxon>Stramenopiles</taxon>
        <taxon>Ochrophyta</taxon>
        <taxon>Bacillariophyta</taxon>
        <taxon>Coscinodiscophyceae</taxon>
        <taxon>Thalassiosirophycidae</taxon>
        <taxon>Thalassiosirales</taxon>
        <taxon>Skeletonemataceae</taxon>
        <taxon>Skeletonema</taxon>
        <taxon>Skeletonema marinoi-dohrnii complex</taxon>
    </lineage>
</organism>
<feature type="region of interest" description="Disordered" evidence="1">
    <location>
        <begin position="345"/>
        <end position="390"/>
    </location>
</feature>
<protein>
    <submittedName>
        <fullName evidence="3">Uncharacterized protein</fullName>
    </submittedName>
</protein>
<feature type="region of interest" description="Disordered" evidence="1">
    <location>
        <begin position="897"/>
        <end position="1172"/>
    </location>
</feature>
<feature type="compositionally biased region" description="Polar residues" evidence="1">
    <location>
        <begin position="1090"/>
        <end position="1109"/>
    </location>
</feature>
<feature type="compositionally biased region" description="Low complexity" evidence="1">
    <location>
        <begin position="950"/>
        <end position="971"/>
    </location>
</feature>
<feature type="compositionally biased region" description="Low complexity" evidence="1">
    <location>
        <begin position="1110"/>
        <end position="1131"/>
    </location>
</feature>
<feature type="compositionally biased region" description="Low complexity" evidence="1">
    <location>
        <begin position="645"/>
        <end position="659"/>
    </location>
</feature>
<name>A0AAD8YKZ9_9STRA</name>
<evidence type="ECO:0000313" key="3">
    <source>
        <dbReference type="EMBL" id="KAK1748539.1"/>
    </source>
</evidence>
<dbReference type="PANTHER" id="PTHR33683">
    <property type="entry name" value="1, PUTATIVE-RELATED"/>
    <property type="match status" value="1"/>
</dbReference>
<comment type="caution">
    <text evidence="3">The sequence shown here is derived from an EMBL/GenBank/DDBJ whole genome shotgun (WGS) entry which is preliminary data.</text>
</comment>
<feature type="compositionally biased region" description="Polar residues" evidence="1">
    <location>
        <begin position="635"/>
        <end position="644"/>
    </location>
</feature>
<proteinExistence type="predicted"/>
<keyword evidence="2" id="KW-0472">Membrane</keyword>
<sequence length="1172" mass="128303">DHVARQHRYITLPLHLLGPPTNGARTEQSHHRRRRRRTTLQRRRKMKRGNTAPSTSALMLCLRISLLQLLLFASLKTTQAQLQLSDNFYCGATWPDAAQSCHRHCPSGNHEDCSDLGIGWQCFQFTGCYVPPVEVDDDEEDEDIDNVSNNQYCGEGWIYAMAGCDKPCPTGTECTEGERCYAATNCDKPLMELTTDMVVTMMGPDSEMDDEDIEIFIQTMYDTLETELEKENMKTEGVDFAGQNAVSRRALEHRYSGRNLKGWHGSNVMISNVTQRMLPVGSSALDASIVITGVYRPPPFHDLDVIAEDSINRQGAKVVSSLRERGERAGREYFNRVDGIEAVSAADLTARPTRSPTGKPTPSPTGPPTATPSLAPSSEPSSEPSSLPSRDLDQMILTGSASDLQLGGKTTSSYGFIFNLRTPEDGPTVVIRGLDFYTERVDEVNYEVWSKTGMFQGSKGNFDHWDLVAKGTTKGKGIGKYTAIPEESFMPLTIPGGGGDQGTRAIYITLDTKSLIYKIGEGVYADEVVQVSTPDVDVWEGESVLAFPFPDAVEFPMFYRFPRQFLGAIHIDRLPCKPFSLYGPVYGDLPCPKVPTGSPTLPMPTKSPVTEDPTLSPTTLPPVIVTLPPQPPTRSPSAEPTLSRTPTYSPSEPEPTASPIVSTKAHFVSVFRNVPPRPMNEREEEKFKQIILSFLQKFTEDSMVIDEIDIWHQKSVLETDLIKANGKGKGVSTNRNNNRRNDEELPQVYSLEVTVIMRISYFFLPINLLGSMAAESIDDNKELLLGLLKGQNSFYGYFKQMDNIDSTAIDSVTIPPTESPITQAQALEDAIIATEIPEEAPTGTSFGVFVGVGVAALWCCLTAISVTYVLKMRGEMEEMKDMEELLAQEKQVKPIMTDNAAGWKKPGSAKEDEEAPLATRKAPVTTRKLDEDNVTGSRRQSDTQASIADSESGVRSSVSVSSRAPVSRNSSHGASVASISGSEHTSDGRERRTSRKTSLRNSLNGSGLRSSLTELKGSLNKSVRHVSRGVEAVRRDGVVRSSRRSMRNSSTGDSRRSSARMSTGSSTSNGSVARSTTSTNFRRSTRTGSMSASVRRSSTPSVASSVTQGSRIHSSVRKSSNSSVANSMTSSRQDSRMHSSVTERAGGAQGSDRRKRERTSVVKEKKDVGSVV</sequence>
<dbReference type="AlphaFoldDB" id="A0AAD8YKZ9"/>
<evidence type="ECO:0000256" key="1">
    <source>
        <dbReference type="SAM" id="MobiDB-lite"/>
    </source>
</evidence>
<feature type="transmembrane region" description="Helical" evidence="2">
    <location>
        <begin position="846"/>
        <end position="870"/>
    </location>
</feature>
<feature type="compositionally biased region" description="Pro residues" evidence="1">
    <location>
        <begin position="359"/>
        <end position="370"/>
    </location>
</feature>
<evidence type="ECO:0000256" key="2">
    <source>
        <dbReference type="SAM" id="Phobius"/>
    </source>
</evidence>
<dbReference type="PANTHER" id="PTHR33683:SF46">
    <property type="entry name" value="SUSHI DOMAIN-CONTAINING PROTEIN"/>
    <property type="match status" value="1"/>
</dbReference>
<keyword evidence="2" id="KW-0812">Transmembrane</keyword>
<dbReference type="Proteomes" id="UP001224775">
    <property type="component" value="Unassembled WGS sequence"/>
</dbReference>
<feature type="compositionally biased region" description="Low complexity" evidence="1">
    <location>
        <begin position="999"/>
        <end position="1012"/>
    </location>
</feature>
<dbReference type="EMBL" id="JATAAI010000001">
    <property type="protein sequence ID" value="KAK1748539.1"/>
    <property type="molecule type" value="Genomic_DNA"/>
</dbReference>
<feature type="transmembrane region" description="Helical" evidence="2">
    <location>
        <begin position="52"/>
        <end position="75"/>
    </location>
</feature>
<keyword evidence="2" id="KW-1133">Transmembrane helix</keyword>
<feature type="compositionally biased region" description="Low complexity" evidence="1">
    <location>
        <begin position="371"/>
        <end position="389"/>
    </location>
</feature>
<feature type="compositionally biased region" description="Low complexity" evidence="1">
    <location>
        <begin position="1059"/>
        <end position="1089"/>
    </location>
</feature>
<feature type="compositionally biased region" description="Basic and acidic residues" evidence="1">
    <location>
        <begin position="1151"/>
        <end position="1172"/>
    </location>
</feature>